<organism evidence="1 2">
    <name type="scientific">Roseivivax isoporae LMG 25204</name>
    <dbReference type="NCBI Taxonomy" id="1449351"/>
    <lineage>
        <taxon>Bacteria</taxon>
        <taxon>Pseudomonadati</taxon>
        <taxon>Pseudomonadota</taxon>
        <taxon>Alphaproteobacteria</taxon>
        <taxon>Rhodobacterales</taxon>
        <taxon>Roseobacteraceae</taxon>
        <taxon>Roseivivax</taxon>
    </lineage>
</organism>
<dbReference type="Proteomes" id="UP000023430">
    <property type="component" value="Unassembled WGS sequence"/>
</dbReference>
<name>X7F1N1_9RHOB</name>
<dbReference type="EMBL" id="JAME01000065">
    <property type="protein sequence ID" value="ETX26685.1"/>
    <property type="molecule type" value="Genomic_DNA"/>
</dbReference>
<dbReference type="Pfam" id="PF02585">
    <property type="entry name" value="PIG-L"/>
    <property type="match status" value="1"/>
</dbReference>
<comment type="caution">
    <text evidence="1">The sequence shown here is derived from an EMBL/GenBank/DDBJ whole genome shotgun (WGS) entry which is preliminary data.</text>
</comment>
<evidence type="ECO:0000313" key="1">
    <source>
        <dbReference type="EMBL" id="ETX26685.1"/>
    </source>
</evidence>
<evidence type="ECO:0000313" key="2">
    <source>
        <dbReference type="Proteomes" id="UP000023430"/>
    </source>
</evidence>
<dbReference type="eggNOG" id="COG2120">
    <property type="taxonomic scope" value="Bacteria"/>
</dbReference>
<dbReference type="STRING" id="1449351.RISW2_20775"/>
<keyword evidence="2" id="KW-1185">Reference proteome</keyword>
<dbReference type="SUPFAM" id="SSF102588">
    <property type="entry name" value="LmbE-like"/>
    <property type="match status" value="1"/>
</dbReference>
<sequence>MRPATLGDLSGGAPLLVLAPHPDDESLGCGALLAAAFEGPGAHVVCMTDGGASHAPSPDWPRTRLATLRAAELEAAVAALGGTRGDITRLDLPDAGMEDMADSHDAIAARIVSLARQTGARTLVAPSARDPHCDHVATAAIAARAAALGALRHLSYAIWSRWRGDAPEPPACRFDTAPHRARKARAIACHRSQLGCVAGLDPGGFRMAPGFVALFRDHDEIFSEVAP</sequence>
<proteinExistence type="predicted"/>
<dbReference type="AlphaFoldDB" id="X7F1N1"/>
<dbReference type="GO" id="GO:0016811">
    <property type="term" value="F:hydrolase activity, acting on carbon-nitrogen (but not peptide) bonds, in linear amides"/>
    <property type="evidence" value="ECO:0007669"/>
    <property type="project" value="TreeGrafter"/>
</dbReference>
<gene>
    <name evidence="1" type="ORF">RISW2_20775</name>
</gene>
<dbReference type="PANTHER" id="PTHR12993:SF29">
    <property type="entry name" value="BLR3841 PROTEIN"/>
    <property type="match status" value="1"/>
</dbReference>
<protein>
    <recommendedName>
        <fullName evidence="3">GlcNAc-PI de-N-acetylase</fullName>
    </recommendedName>
</protein>
<reference evidence="1 2" key="1">
    <citation type="submission" date="2014-01" db="EMBL/GenBank/DDBJ databases">
        <title>Roseivivax isoporae LMG 25204 Genome Sequencing.</title>
        <authorList>
            <person name="Lai Q."/>
            <person name="Li G."/>
            <person name="Shao Z."/>
        </authorList>
    </citation>
    <scope>NUCLEOTIDE SEQUENCE [LARGE SCALE GENOMIC DNA]</scope>
    <source>
        <strain evidence="1 2">LMG 25204</strain>
    </source>
</reference>
<accession>X7F1N1</accession>
<evidence type="ECO:0008006" key="3">
    <source>
        <dbReference type="Google" id="ProtNLM"/>
    </source>
</evidence>
<dbReference type="Gene3D" id="3.40.50.10320">
    <property type="entry name" value="LmbE-like"/>
    <property type="match status" value="1"/>
</dbReference>
<dbReference type="PATRIC" id="fig|1449351.3.peg.4425"/>
<dbReference type="PANTHER" id="PTHR12993">
    <property type="entry name" value="N-ACETYLGLUCOSAMINYL-PHOSPHATIDYLINOSITOL DE-N-ACETYLASE-RELATED"/>
    <property type="match status" value="1"/>
</dbReference>
<dbReference type="InterPro" id="IPR024078">
    <property type="entry name" value="LmbE-like_dom_sf"/>
</dbReference>
<dbReference type="InterPro" id="IPR003737">
    <property type="entry name" value="GlcNAc_PI_deacetylase-related"/>
</dbReference>